<feature type="transmembrane region" description="Helical" evidence="1">
    <location>
        <begin position="137"/>
        <end position="161"/>
    </location>
</feature>
<comment type="caution">
    <text evidence="2">The sequence shown here is derived from an EMBL/GenBank/DDBJ whole genome shotgun (WGS) entry which is preliminary data.</text>
</comment>
<proteinExistence type="predicted"/>
<evidence type="ECO:0000313" key="2">
    <source>
        <dbReference type="EMBL" id="KAL0110235.1"/>
    </source>
</evidence>
<accession>A0AAW2F7T8</accession>
<dbReference type="AlphaFoldDB" id="A0AAW2F7T8"/>
<evidence type="ECO:0000256" key="1">
    <source>
        <dbReference type="SAM" id="Phobius"/>
    </source>
</evidence>
<evidence type="ECO:0000313" key="3">
    <source>
        <dbReference type="Proteomes" id="UP001430953"/>
    </source>
</evidence>
<organism evidence="2 3">
    <name type="scientific">Cardiocondyla obscurior</name>
    <dbReference type="NCBI Taxonomy" id="286306"/>
    <lineage>
        <taxon>Eukaryota</taxon>
        <taxon>Metazoa</taxon>
        <taxon>Ecdysozoa</taxon>
        <taxon>Arthropoda</taxon>
        <taxon>Hexapoda</taxon>
        <taxon>Insecta</taxon>
        <taxon>Pterygota</taxon>
        <taxon>Neoptera</taxon>
        <taxon>Endopterygota</taxon>
        <taxon>Hymenoptera</taxon>
        <taxon>Apocrita</taxon>
        <taxon>Aculeata</taxon>
        <taxon>Formicoidea</taxon>
        <taxon>Formicidae</taxon>
        <taxon>Myrmicinae</taxon>
        <taxon>Cardiocondyla</taxon>
    </lineage>
</organism>
<dbReference type="EMBL" id="JADYXP020000014">
    <property type="protein sequence ID" value="KAL0110235.1"/>
    <property type="molecule type" value="Genomic_DNA"/>
</dbReference>
<keyword evidence="1" id="KW-0472">Membrane</keyword>
<feature type="transmembrane region" description="Helical" evidence="1">
    <location>
        <begin position="98"/>
        <end position="116"/>
    </location>
</feature>
<protein>
    <submittedName>
        <fullName evidence="2">Uncharacterized protein</fullName>
    </submittedName>
</protein>
<name>A0AAW2F7T8_9HYME</name>
<keyword evidence="1" id="KW-0812">Transmembrane</keyword>
<keyword evidence="1" id="KW-1133">Transmembrane helix</keyword>
<reference evidence="2 3" key="1">
    <citation type="submission" date="2023-03" db="EMBL/GenBank/DDBJ databases">
        <title>High recombination rates correlate with genetic variation in Cardiocondyla obscurior ants.</title>
        <authorList>
            <person name="Errbii M."/>
        </authorList>
    </citation>
    <scope>NUCLEOTIDE SEQUENCE [LARGE SCALE GENOMIC DNA]</scope>
    <source>
        <strain evidence="2">Alpha-2009</strain>
        <tissue evidence="2">Whole body</tissue>
    </source>
</reference>
<keyword evidence="3" id="KW-1185">Reference proteome</keyword>
<dbReference type="Proteomes" id="UP001430953">
    <property type="component" value="Unassembled WGS sequence"/>
</dbReference>
<gene>
    <name evidence="2" type="ORF">PUN28_013707</name>
</gene>
<sequence>MATVIATSRYTLLVSRRKYAGDVRVASTNFTIKSSLRHFRQNREVIVIAIVTDESIFEYRRWLQMHSSNRERALAIYIHVCASAPCSHMITYHSFKQYITFINLFFPFFFFLTRDMSLDVEFNRSGCCHIKRTRDSLYNNVFVFPIPFFIYLFFYFFLALYTRTDIYCSTISR</sequence>